<dbReference type="EMBL" id="DF968255">
    <property type="protein sequence ID" value="GAP48287.1"/>
    <property type="molecule type" value="Genomic_DNA"/>
</dbReference>
<accession>A0A0K8PK74</accession>
<dbReference type="AlphaFoldDB" id="A0A0K8PK74"/>
<keyword evidence="1" id="KW-0282">Flagellum</keyword>
<keyword evidence="2" id="KW-1185">Reference proteome</keyword>
<keyword evidence="1" id="KW-0969">Cilium</keyword>
<evidence type="ECO:0000313" key="1">
    <source>
        <dbReference type="EMBL" id="GAP48287.1"/>
    </source>
</evidence>
<dbReference type="Proteomes" id="UP000053859">
    <property type="component" value="Unassembled WGS sequence"/>
</dbReference>
<name>A0A0K8PK74_STRAJ</name>
<gene>
    <name evidence="1" type="ORF">SAZU_3114</name>
</gene>
<organism evidence="1 2">
    <name type="scientific">Streptomyces azureus</name>
    <dbReference type="NCBI Taxonomy" id="146537"/>
    <lineage>
        <taxon>Bacteria</taxon>
        <taxon>Bacillati</taxon>
        <taxon>Actinomycetota</taxon>
        <taxon>Actinomycetes</taxon>
        <taxon>Kitasatosporales</taxon>
        <taxon>Streptomycetaceae</taxon>
        <taxon>Streptomyces</taxon>
    </lineage>
</organism>
<keyword evidence="1" id="KW-0966">Cell projection</keyword>
<proteinExistence type="predicted"/>
<reference evidence="1" key="1">
    <citation type="journal article" date="2015" name="Genome Announc.">
        <title>Draft Genome Sequence of Thiostrepton-Producing Streptomyces azureus ATCC 14921.</title>
        <authorList>
            <person name="Sakihara K."/>
            <person name="Maeda J."/>
            <person name="Tashiro K."/>
            <person name="Fujino Y."/>
            <person name="Kuhara S."/>
            <person name="Ohshima T."/>
            <person name="Ogata S."/>
            <person name="Doi K."/>
        </authorList>
    </citation>
    <scope>NUCLEOTIDE SEQUENCE [LARGE SCALE GENOMIC DNA]</scope>
    <source>
        <strain evidence="1">ATCC14921</strain>
    </source>
</reference>
<evidence type="ECO:0000313" key="2">
    <source>
        <dbReference type="Proteomes" id="UP000053859"/>
    </source>
</evidence>
<protein>
    <submittedName>
        <fullName evidence="1">Flagellar L-ring protein</fullName>
    </submittedName>
</protein>
<sequence>MWVLRSLILVGKVSGCVLILFRTTCGNGWPRYCRLLPNDAAVIPDGFAFRTGRLSPASCTS</sequence>